<dbReference type="InterPro" id="IPR019224">
    <property type="entry name" value="DUF2148"/>
</dbReference>
<dbReference type="PANTHER" id="PTHR40101:SF1">
    <property type="entry name" value="4FE-4S DOMAIN-CONTAINING PROTEIN"/>
    <property type="match status" value="1"/>
</dbReference>
<dbReference type="RefSeq" id="WP_243152982.1">
    <property type="nucleotide sequence ID" value="NZ_LSRS01000003.1"/>
</dbReference>
<gene>
    <name evidence="2" type="ORF">SPSYN_01897</name>
</gene>
<evidence type="ECO:0000313" key="2">
    <source>
        <dbReference type="EMBL" id="KAF1085749.1"/>
    </source>
</evidence>
<evidence type="ECO:0000259" key="1">
    <source>
        <dbReference type="Pfam" id="PF09918"/>
    </source>
</evidence>
<dbReference type="EMBL" id="LSRS01000003">
    <property type="protein sequence ID" value="KAF1085749.1"/>
    <property type="molecule type" value="Genomic_DNA"/>
</dbReference>
<feature type="domain" description="DUF2148" evidence="1">
    <location>
        <begin position="105"/>
        <end position="171"/>
    </location>
</feature>
<organism evidence="2 3">
    <name type="scientific">Sporotomaculum syntrophicum</name>
    <dbReference type="NCBI Taxonomy" id="182264"/>
    <lineage>
        <taxon>Bacteria</taxon>
        <taxon>Bacillati</taxon>
        <taxon>Bacillota</taxon>
        <taxon>Clostridia</taxon>
        <taxon>Eubacteriales</taxon>
        <taxon>Desulfallaceae</taxon>
        <taxon>Sporotomaculum</taxon>
    </lineage>
</organism>
<keyword evidence="3" id="KW-1185">Reference proteome</keyword>
<accession>A0A9D2WQT9</accession>
<dbReference type="PANTHER" id="PTHR40101">
    <property type="entry name" value="CONSERVED PROTEIN"/>
    <property type="match status" value="1"/>
</dbReference>
<name>A0A9D2WQT9_9FIRM</name>
<dbReference type="AlphaFoldDB" id="A0A9D2WQT9"/>
<sequence>MFCIMQTVAELMALAARTAPKGLGQDYLDIQVLVGDDLLQLADEMDRFGKATGRINFDRDAENIRRSDAVLLVSLRENEPLGLNCGACGHDTCTQLASRQGPEFEGPLCAWRVVDLGIAVGSAAKTAGLLNADNRVMYRPAAVARRMGFVQGALVCAIPISATGKNIYFDRPVK</sequence>
<evidence type="ECO:0000313" key="3">
    <source>
        <dbReference type="Proteomes" id="UP000798488"/>
    </source>
</evidence>
<protein>
    <recommendedName>
        <fullName evidence="1">DUF2148 domain-containing protein</fullName>
    </recommendedName>
</protein>
<dbReference type="Proteomes" id="UP000798488">
    <property type="component" value="Unassembled WGS sequence"/>
</dbReference>
<dbReference type="Pfam" id="PF09918">
    <property type="entry name" value="DUF2148"/>
    <property type="match status" value="1"/>
</dbReference>
<comment type="caution">
    <text evidence="2">The sequence shown here is derived from an EMBL/GenBank/DDBJ whole genome shotgun (WGS) entry which is preliminary data.</text>
</comment>
<proteinExistence type="predicted"/>
<reference evidence="2" key="1">
    <citation type="submission" date="2016-02" db="EMBL/GenBank/DDBJ databases">
        <title>Draft Genome Sequence of Sporotomaculum syntrophicum Strain FB, a Syntrophic Benzoate Degrader.</title>
        <authorList>
            <person name="Nobu M.K."/>
            <person name="Narihiro T."/>
            <person name="Qiu Y.-L."/>
            <person name="Ohashi A."/>
            <person name="Liu W.-T."/>
            <person name="Yuji S."/>
        </authorList>
    </citation>
    <scope>NUCLEOTIDE SEQUENCE</scope>
    <source>
        <strain evidence="2">FB</strain>
    </source>
</reference>